<keyword evidence="2" id="KW-1185">Reference proteome</keyword>
<accession>A0A1U7IYD9</accession>
<proteinExistence type="predicted"/>
<dbReference type="STRING" id="549789.NIES30_24390"/>
<gene>
    <name evidence="1" type="ORF">NIES30_24390</name>
</gene>
<dbReference type="OrthoDB" id="9814045at2"/>
<name>A0A1U7IYD9_9CYAN</name>
<organism evidence="1 2">
    <name type="scientific">Phormidium tenue NIES-30</name>
    <dbReference type="NCBI Taxonomy" id="549789"/>
    <lineage>
        <taxon>Bacteria</taxon>
        <taxon>Bacillati</taxon>
        <taxon>Cyanobacteriota</taxon>
        <taxon>Cyanophyceae</taxon>
        <taxon>Oscillatoriophycideae</taxon>
        <taxon>Oscillatoriales</taxon>
        <taxon>Oscillatoriaceae</taxon>
        <taxon>Phormidium</taxon>
    </lineage>
</organism>
<dbReference type="RefSeq" id="WP_073611059.1">
    <property type="nucleotide sequence ID" value="NZ_MRCG01000030.1"/>
</dbReference>
<dbReference type="AlphaFoldDB" id="A0A1U7IYD9"/>
<comment type="caution">
    <text evidence="1">The sequence shown here is derived from an EMBL/GenBank/DDBJ whole genome shotgun (WGS) entry which is preliminary data.</text>
</comment>
<dbReference type="Proteomes" id="UP000185557">
    <property type="component" value="Unassembled WGS sequence"/>
</dbReference>
<reference evidence="1" key="1">
    <citation type="submission" date="2016-11" db="EMBL/GenBank/DDBJ databases">
        <title>Draft Genome Sequences of Nine Cyanobacterial Strains from Diverse Habitats.</title>
        <authorList>
            <person name="Zhu T."/>
            <person name="Hou S."/>
            <person name="Lu X."/>
            <person name="Hess W.R."/>
        </authorList>
    </citation>
    <scope>NUCLEOTIDE SEQUENCE [LARGE SCALE GENOMIC DNA]</scope>
    <source>
        <strain evidence="1">NIES-30</strain>
    </source>
</reference>
<evidence type="ECO:0000313" key="2">
    <source>
        <dbReference type="Proteomes" id="UP000185557"/>
    </source>
</evidence>
<evidence type="ECO:0000313" key="1">
    <source>
        <dbReference type="EMBL" id="OKH43695.1"/>
    </source>
</evidence>
<dbReference type="EMBL" id="MRCG01000030">
    <property type="protein sequence ID" value="OKH43695.1"/>
    <property type="molecule type" value="Genomic_DNA"/>
</dbReference>
<protein>
    <submittedName>
        <fullName evidence="1">Toxin</fullName>
    </submittedName>
</protein>
<sequence>MKTFAWNVEKNERLKQERGITFEEIILNIQLGNEVDVFDHPNQNRYPGQKILVVLIESYAYLIPFVESEEEIFLKTIIPSRKATQQYLGSKDEQP</sequence>